<evidence type="ECO:0000256" key="1">
    <source>
        <dbReference type="ARBA" id="ARBA00009550"/>
    </source>
</evidence>
<feature type="region of interest" description="Disordered" evidence="2">
    <location>
        <begin position="1"/>
        <end position="64"/>
    </location>
</feature>
<comment type="caution">
    <text evidence="3">The sequence shown here is derived from an EMBL/GenBank/DDBJ whole genome shotgun (WGS) entry which is preliminary data.</text>
</comment>
<dbReference type="PANTHER" id="PTHR16127:SF13">
    <property type="entry name" value="GH01188P"/>
    <property type="match status" value="1"/>
</dbReference>
<dbReference type="InterPro" id="IPR026183">
    <property type="entry name" value="Taxilin_fam"/>
</dbReference>
<dbReference type="EMBL" id="PQFF01000073">
    <property type="protein sequence ID" value="RHZ84751.1"/>
    <property type="molecule type" value="Genomic_DNA"/>
</dbReference>
<evidence type="ECO:0000256" key="2">
    <source>
        <dbReference type="SAM" id="MobiDB-lite"/>
    </source>
</evidence>
<feature type="region of interest" description="Disordered" evidence="2">
    <location>
        <begin position="402"/>
        <end position="440"/>
    </location>
</feature>
<feature type="region of interest" description="Disordered" evidence="2">
    <location>
        <begin position="139"/>
        <end position="168"/>
    </location>
</feature>
<dbReference type="PANTHER" id="PTHR16127">
    <property type="entry name" value="TAXILIN"/>
    <property type="match status" value="1"/>
</dbReference>
<feature type="compositionally biased region" description="Low complexity" evidence="2">
    <location>
        <begin position="506"/>
        <end position="516"/>
    </location>
</feature>
<feature type="compositionally biased region" description="Basic and acidic residues" evidence="2">
    <location>
        <begin position="464"/>
        <end position="474"/>
    </location>
</feature>
<organism evidence="3 4">
    <name type="scientific">Diversispora epigaea</name>
    <dbReference type="NCBI Taxonomy" id="1348612"/>
    <lineage>
        <taxon>Eukaryota</taxon>
        <taxon>Fungi</taxon>
        <taxon>Fungi incertae sedis</taxon>
        <taxon>Mucoromycota</taxon>
        <taxon>Glomeromycotina</taxon>
        <taxon>Glomeromycetes</taxon>
        <taxon>Diversisporales</taxon>
        <taxon>Diversisporaceae</taxon>
        <taxon>Diversispora</taxon>
    </lineage>
</organism>
<dbReference type="AlphaFoldDB" id="A0A397J9P2"/>
<dbReference type="STRING" id="1348612.A0A397J9P2"/>
<evidence type="ECO:0000313" key="4">
    <source>
        <dbReference type="Proteomes" id="UP000266861"/>
    </source>
</evidence>
<feature type="region of interest" description="Disordered" evidence="2">
    <location>
        <begin position="464"/>
        <end position="516"/>
    </location>
</feature>
<dbReference type="GO" id="GO:0019905">
    <property type="term" value="F:syntaxin binding"/>
    <property type="evidence" value="ECO:0007669"/>
    <property type="project" value="InterPro"/>
</dbReference>
<evidence type="ECO:0000313" key="3">
    <source>
        <dbReference type="EMBL" id="RHZ84751.1"/>
    </source>
</evidence>
<keyword evidence="4" id="KW-1185">Reference proteome</keyword>
<name>A0A397J9P2_9GLOM</name>
<protein>
    <recommendedName>
        <fullName evidence="5">Alpha-taxilin</fullName>
    </recommendedName>
</protein>
<dbReference type="Proteomes" id="UP000266861">
    <property type="component" value="Unassembled WGS sequence"/>
</dbReference>
<feature type="compositionally biased region" description="Basic and acidic residues" evidence="2">
    <location>
        <begin position="139"/>
        <end position="157"/>
    </location>
</feature>
<accession>A0A397J9P2</accession>
<evidence type="ECO:0008006" key="5">
    <source>
        <dbReference type="Google" id="ProtNLM"/>
    </source>
</evidence>
<reference evidence="3 4" key="1">
    <citation type="submission" date="2018-08" db="EMBL/GenBank/DDBJ databases">
        <title>Genome and evolution of the arbuscular mycorrhizal fungus Diversispora epigaea (formerly Glomus versiforme) and its bacterial endosymbionts.</title>
        <authorList>
            <person name="Sun X."/>
            <person name="Fei Z."/>
            <person name="Harrison M."/>
        </authorList>
    </citation>
    <scope>NUCLEOTIDE SEQUENCE [LARGE SCALE GENOMIC DNA]</scope>
    <source>
        <strain evidence="3 4">IT104</strain>
    </source>
</reference>
<gene>
    <name evidence="3" type="ORF">Glove_77g28</name>
</gene>
<dbReference type="Pfam" id="PF09728">
    <property type="entry name" value="Taxilin"/>
    <property type="match status" value="1"/>
</dbReference>
<proteinExistence type="inferred from homology"/>
<feature type="compositionally biased region" description="Basic and acidic residues" evidence="2">
    <location>
        <begin position="483"/>
        <end position="505"/>
    </location>
</feature>
<sequence>MPTSEALNSNAHENQATRAEHIDVSDNQTSKAFMKVNLQKTTSLTPPINAKKNSASKKRPLDPQELNMIQNKISQLETESSIEDEEEKAIAKAIKKASREMKDIINSNDDQMEKIETIQQKYMELFQEMKRLERDHVKMKKRNEQLQKEKDSAKSELSKTNSMKHKLENICRELQKENKRIKEEGRRLAATEQQKREELSGKFENTIWEIKSKMEEDTGEKKKRAEDNELLKDKFRGFLEQYELREKHFNSVVRSKDLELQLYEAKLKQQKQLTEKEIIKVNSLKGQVDALTKNEIELRKQLNVYVDKFKQVEETLNKSNELFMTFRKEMEQMTKKTKKLEKENSSIKGKCDTMNKNILEMAEERARNQKSIEDAKKRQAKLENLCRALQAERAVLKKKVESLESTPSLAQRPSTPISCTGEETEEGLSDLGSPDDVGLFMENSHSTVSKVQCLCEIEEDCYKEGEQKSNDSSEQKSNFSSELKSDDSSEQKSDGSSEQKSDGSSEQKSGGSSEMN</sequence>
<comment type="similarity">
    <text evidence="1">Belongs to the taxilin family.</text>
</comment>
<feature type="compositionally biased region" description="Polar residues" evidence="2">
    <location>
        <begin position="1"/>
        <end position="17"/>
    </location>
</feature>
<feature type="compositionally biased region" description="Polar residues" evidence="2">
    <location>
        <begin position="403"/>
        <end position="418"/>
    </location>
</feature>
<dbReference type="OrthoDB" id="425555at2759"/>